<accession>A0A8X7V9W2</accession>
<name>A0A8X7V9W2_BRACI</name>
<sequence length="229" mass="26288">MKHFLWQIVSGCLAVKKNLKARGIQGDTLCTRCGDQEESINHVFFECPPAVQVWALSRIPSNPIIFPSNSLFANMDHLFWRVPPVIDDHHFAWILWYIWKARNNKAFSNMDIDPRNTLQLAESESCLWKEAQSSLNQTVEQSRSTPIQSLPAIPGRWCFSDGSWKEKDIFLGQGWYNTLEGFDGLMGARNTRASLSPYIQSLRRSSGPWNVCGIYVSIQLLLQRIVRSW</sequence>
<dbReference type="AlphaFoldDB" id="A0A8X7V9W2"/>
<organism evidence="2 3">
    <name type="scientific">Brassica carinata</name>
    <name type="common">Ethiopian mustard</name>
    <name type="synonym">Abyssinian cabbage</name>
    <dbReference type="NCBI Taxonomy" id="52824"/>
    <lineage>
        <taxon>Eukaryota</taxon>
        <taxon>Viridiplantae</taxon>
        <taxon>Streptophyta</taxon>
        <taxon>Embryophyta</taxon>
        <taxon>Tracheophyta</taxon>
        <taxon>Spermatophyta</taxon>
        <taxon>Magnoliopsida</taxon>
        <taxon>eudicotyledons</taxon>
        <taxon>Gunneridae</taxon>
        <taxon>Pentapetalae</taxon>
        <taxon>rosids</taxon>
        <taxon>malvids</taxon>
        <taxon>Brassicales</taxon>
        <taxon>Brassicaceae</taxon>
        <taxon>Brassiceae</taxon>
        <taxon>Brassica</taxon>
    </lineage>
</organism>
<dbReference type="InterPro" id="IPR026960">
    <property type="entry name" value="RVT-Znf"/>
</dbReference>
<dbReference type="Pfam" id="PF13966">
    <property type="entry name" value="zf-RVT"/>
    <property type="match status" value="1"/>
</dbReference>
<dbReference type="OrthoDB" id="1083359at2759"/>
<protein>
    <recommendedName>
        <fullName evidence="1">Reverse transcriptase zinc-binding domain-containing protein</fullName>
    </recommendedName>
</protein>
<proteinExistence type="predicted"/>
<keyword evidence="3" id="KW-1185">Reference proteome</keyword>
<evidence type="ECO:0000313" key="3">
    <source>
        <dbReference type="Proteomes" id="UP000886595"/>
    </source>
</evidence>
<dbReference type="EMBL" id="JAAMPC010000006">
    <property type="protein sequence ID" value="KAG2306601.1"/>
    <property type="molecule type" value="Genomic_DNA"/>
</dbReference>
<dbReference type="Proteomes" id="UP000886595">
    <property type="component" value="Unassembled WGS sequence"/>
</dbReference>
<evidence type="ECO:0000313" key="2">
    <source>
        <dbReference type="EMBL" id="KAG2306601.1"/>
    </source>
</evidence>
<evidence type="ECO:0000259" key="1">
    <source>
        <dbReference type="Pfam" id="PF13966"/>
    </source>
</evidence>
<comment type="caution">
    <text evidence="2">The sequence shown here is derived from an EMBL/GenBank/DDBJ whole genome shotgun (WGS) entry which is preliminary data.</text>
</comment>
<reference evidence="2 3" key="1">
    <citation type="submission" date="2020-02" db="EMBL/GenBank/DDBJ databases">
        <authorList>
            <person name="Ma Q."/>
            <person name="Huang Y."/>
            <person name="Song X."/>
            <person name="Pei D."/>
        </authorList>
    </citation>
    <scope>NUCLEOTIDE SEQUENCE [LARGE SCALE GENOMIC DNA]</scope>
    <source>
        <strain evidence="2">Sxm20200214</strain>
        <tissue evidence="2">Leaf</tissue>
    </source>
</reference>
<gene>
    <name evidence="2" type="ORF">Bca52824_026349</name>
</gene>
<feature type="domain" description="Reverse transcriptase zinc-binding" evidence="1">
    <location>
        <begin position="1"/>
        <end position="54"/>
    </location>
</feature>